<dbReference type="Gene3D" id="3.40.50.1820">
    <property type="entry name" value="alpha/beta hydrolase"/>
    <property type="match status" value="1"/>
</dbReference>
<dbReference type="EMBL" id="FOVJ01000009">
    <property type="protein sequence ID" value="SFO16083.1"/>
    <property type="molecule type" value="Genomic_DNA"/>
</dbReference>
<dbReference type="OrthoDB" id="9794445at2"/>
<sequence length="323" mass="34854">MGLDPDLAAFLELVEVGASNGAPPLHELSPMKAREQYDMSTLVLDGAGMEVASVNAISIPCRDGSRITARLYTPMLSEPLEVVSFSALLYFHGGGYCVGSLDSHDSLCRALAALTPCCIVSVGYRLAPEYPFPTAVHDAQDAYQWLLSNGSAYGIDTQRIAVGGDSAGGTLATGLTITARNEGWPQPVLQALLYPCTSAWQDTDSHRRLAKGYLLEAPTLQWMFNNYLRGEKDRKDWRFAPLEASDLTGLAPAFIALAEYDPLLDEGVAYADKLKAAGVPTQLKIYEGMTHDFARLGNIVSEASKVREDIARGLASAFHNGSY</sequence>
<evidence type="ECO:0000256" key="2">
    <source>
        <dbReference type="ARBA" id="ARBA00022801"/>
    </source>
</evidence>
<reference evidence="5" key="1">
    <citation type="submission" date="2016-10" db="EMBL/GenBank/DDBJ databases">
        <authorList>
            <person name="Varghese N."/>
        </authorList>
    </citation>
    <scope>NUCLEOTIDE SEQUENCE [LARGE SCALE GENOMIC DNA]</scope>
    <source>
        <strain evidence="5">Nsp8</strain>
    </source>
</reference>
<evidence type="ECO:0000259" key="3">
    <source>
        <dbReference type="Pfam" id="PF07859"/>
    </source>
</evidence>
<dbReference type="InterPro" id="IPR013094">
    <property type="entry name" value="AB_hydrolase_3"/>
</dbReference>
<dbReference type="Proteomes" id="UP000183107">
    <property type="component" value="Unassembled WGS sequence"/>
</dbReference>
<accession>A0A1I5EXE4</accession>
<dbReference type="InterPro" id="IPR002168">
    <property type="entry name" value="Lipase_GDXG_HIS_AS"/>
</dbReference>
<dbReference type="GO" id="GO:0016787">
    <property type="term" value="F:hydrolase activity"/>
    <property type="evidence" value="ECO:0007669"/>
    <property type="project" value="UniProtKB-KW"/>
</dbReference>
<feature type="domain" description="Alpha/beta hydrolase fold-3" evidence="3">
    <location>
        <begin position="88"/>
        <end position="294"/>
    </location>
</feature>
<dbReference type="PANTHER" id="PTHR48081">
    <property type="entry name" value="AB HYDROLASE SUPERFAMILY PROTEIN C4A8.06C"/>
    <property type="match status" value="1"/>
</dbReference>
<dbReference type="SUPFAM" id="SSF53474">
    <property type="entry name" value="alpha/beta-Hydrolases"/>
    <property type="match status" value="1"/>
</dbReference>
<keyword evidence="2" id="KW-0378">Hydrolase</keyword>
<dbReference type="AlphaFoldDB" id="A0A1I5EXE4"/>
<name>A0A1I5EXE4_9PROT</name>
<organism evidence="4 5">
    <name type="scientific">Nitrosospira briensis</name>
    <dbReference type="NCBI Taxonomy" id="35799"/>
    <lineage>
        <taxon>Bacteria</taxon>
        <taxon>Pseudomonadati</taxon>
        <taxon>Pseudomonadota</taxon>
        <taxon>Betaproteobacteria</taxon>
        <taxon>Nitrosomonadales</taxon>
        <taxon>Nitrosomonadaceae</taxon>
        <taxon>Nitrosospira</taxon>
    </lineage>
</organism>
<keyword evidence="5" id="KW-1185">Reference proteome</keyword>
<dbReference type="InterPro" id="IPR029058">
    <property type="entry name" value="AB_hydrolase_fold"/>
</dbReference>
<dbReference type="PROSITE" id="PS01173">
    <property type="entry name" value="LIPASE_GDXG_HIS"/>
    <property type="match status" value="1"/>
</dbReference>
<gene>
    <name evidence="4" type="ORF">SAMN05216386_2800</name>
</gene>
<evidence type="ECO:0000313" key="4">
    <source>
        <dbReference type="EMBL" id="SFO16083.1"/>
    </source>
</evidence>
<dbReference type="Pfam" id="PF07859">
    <property type="entry name" value="Abhydrolase_3"/>
    <property type="match status" value="1"/>
</dbReference>
<proteinExistence type="inferred from homology"/>
<evidence type="ECO:0000313" key="5">
    <source>
        <dbReference type="Proteomes" id="UP000183107"/>
    </source>
</evidence>
<dbReference type="RefSeq" id="WP_074798520.1">
    <property type="nucleotide sequence ID" value="NZ_FOVJ01000009.1"/>
</dbReference>
<comment type="similarity">
    <text evidence="1">Belongs to the 'GDXG' lipolytic enzyme family.</text>
</comment>
<evidence type="ECO:0000256" key="1">
    <source>
        <dbReference type="ARBA" id="ARBA00010515"/>
    </source>
</evidence>
<dbReference type="PANTHER" id="PTHR48081:SF8">
    <property type="entry name" value="ALPHA_BETA HYDROLASE FOLD-3 DOMAIN-CONTAINING PROTEIN-RELATED"/>
    <property type="match status" value="1"/>
</dbReference>
<protein>
    <submittedName>
        <fullName evidence="4">Acetyl esterase</fullName>
    </submittedName>
</protein>
<dbReference type="InterPro" id="IPR050300">
    <property type="entry name" value="GDXG_lipolytic_enzyme"/>
</dbReference>